<keyword evidence="4" id="KW-1185">Reference proteome</keyword>
<name>A0A1T3CHM5_9HYPO</name>
<dbReference type="OrthoDB" id="10461182at2759"/>
<reference evidence="3 4" key="1">
    <citation type="submission" date="2016-04" db="EMBL/GenBank/DDBJ databases">
        <title>Multiple horizontal gene transfer events from other fungi enriched the ability of the initially mycotrophic fungus Trichoderma (Ascomycota) to feed on dead plant biomass.</title>
        <authorList>
            <person name="Atanasova L."/>
            <person name="Chenthamara K."/>
            <person name="Zhang J."/>
            <person name="Grujic M."/>
            <person name="Henrissat B."/>
            <person name="Kuo A."/>
            <person name="Aertz A."/>
            <person name="Salamov A."/>
            <person name="Lipzen A."/>
            <person name="Labutti K."/>
            <person name="Barry K."/>
            <person name="Miao Y."/>
            <person name="Rahimi M.J."/>
            <person name="Shen Q."/>
            <person name="Grigoriev I.V."/>
            <person name="Kubicek C.P."/>
            <person name="Druzhinina I.S."/>
        </authorList>
    </citation>
    <scope>NUCLEOTIDE SEQUENCE [LARGE SCALE GENOMIC DNA]</scope>
    <source>
        <strain evidence="3 4">NJAU 4742</strain>
    </source>
</reference>
<feature type="compositionally biased region" description="Low complexity" evidence="2">
    <location>
        <begin position="276"/>
        <end position="287"/>
    </location>
</feature>
<feature type="region of interest" description="Disordered" evidence="2">
    <location>
        <begin position="1"/>
        <end position="34"/>
    </location>
</feature>
<comment type="caution">
    <text evidence="3">The sequence shown here is derived from an EMBL/GenBank/DDBJ whole genome shotgun (WGS) entry which is preliminary data.</text>
</comment>
<evidence type="ECO:0000313" key="4">
    <source>
        <dbReference type="Proteomes" id="UP000191004"/>
    </source>
</evidence>
<accession>A0A1T3CHM5</accession>
<dbReference type="AlphaFoldDB" id="A0A1T3CHM5"/>
<evidence type="ECO:0000256" key="2">
    <source>
        <dbReference type="SAM" id="MobiDB-lite"/>
    </source>
</evidence>
<evidence type="ECO:0000256" key="1">
    <source>
        <dbReference type="SAM" id="Coils"/>
    </source>
</evidence>
<sequence>MDAGPAPHEPNITGSMLEIDKDKDSSNATTADTALVSREPSITSLMPEIGDDDDEGLPEAATAETTLIPREPSVAGFDLEESVDEGLSDANVPLELTIASLDLGKNDQDFADGIACVQAYWEQASQMDAETQEQMRHLILTRQFALSQSARQSISKHRLYRNAMGKDEMNTWPIFLMLKAMYKDLPHSYMRKVCAKGFAIDPEDHTNDYMAAYPNTIRPRIFDTDTRNGRKYREMWPRLKNTPTIYRKSRAKKEQHSNETATEAMAKTKLETITPQATTSSRATSTHSRQRRSAAPSCLTIQQSDGRGTKRPAPDSTTETPTKRSYTREDDFDFNSVLMQMTLPGVPSSASAKVDMVLEVAELKEEMAKMRQQTQMFMEVTADVVTSMKTEIEDLKEEIKELKK</sequence>
<organism evidence="3 4">
    <name type="scientific">Trichoderma guizhouense</name>
    <dbReference type="NCBI Taxonomy" id="1491466"/>
    <lineage>
        <taxon>Eukaryota</taxon>
        <taxon>Fungi</taxon>
        <taxon>Dikarya</taxon>
        <taxon>Ascomycota</taxon>
        <taxon>Pezizomycotina</taxon>
        <taxon>Sordariomycetes</taxon>
        <taxon>Hypocreomycetidae</taxon>
        <taxon>Hypocreales</taxon>
        <taxon>Hypocreaceae</taxon>
        <taxon>Trichoderma</taxon>
    </lineage>
</organism>
<feature type="coiled-coil region" evidence="1">
    <location>
        <begin position="353"/>
        <end position="398"/>
    </location>
</feature>
<gene>
    <name evidence="3" type="ORF">A0O28_0006960</name>
</gene>
<feature type="region of interest" description="Disordered" evidence="2">
    <location>
        <begin position="243"/>
        <end position="329"/>
    </location>
</feature>
<proteinExistence type="predicted"/>
<evidence type="ECO:0000313" key="3">
    <source>
        <dbReference type="EMBL" id="OPB40616.1"/>
    </source>
</evidence>
<dbReference type="EMBL" id="LVVK01000017">
    <property type="protein sequence ID" value="OPB40616.1"/>
    <property type="molecule type" value="Genomic_DNA"/>
</dbReference>
<protein>
    <submittedName>
        <fullName evidence="3">Uncharacterized protein</fullName>
    </submittedName>
</protein>
<keyword evidence="1" id="KW-0175">Coiled coil</keyword>
<feature type="compositionally biased region" description="Polar residues" evidence="2">
    <location>
        <begin position="315"/>
        <end position="324"/>
    </location>
</feature>
<dbReference type="Proteomes" id="UP000191004">
    <property type="component" value="Unassembled WGS sequence"/>
</dbReference>